<dbReference type="PANTHER" id="PTHR47947">
    <property type="entry name" value="CYTOCHROME P450 82C3-RELATED"/>
    <property type="match status" value="1"/>
</dbReference>
<dbReference type="InterPro" id="IPR001128">
    <property type="entry name" value="Cyt_P450"/>
</dbReference>
<dbReference type="SUPFAM" id="SSF48264">
    <property type="entry name" value="Cytochrome P450"/>
    <property type="match status" value="1"/>
</dbReference>
<evidence type="ECO:0000256" key="1">
    <source>
        <dbReference type="ARBA" id="ARBA00001971"/>
    </source>
</evidence>
<dbReference type="GO" id="GO:0005506">
    <property type="term" value="F:iron ion binding"/>
    <property type="evidence" value="ECO:0007669"/>
    <property type="project" value="InterPro"/>
</dbReference>
<gene>
    <name evidence="12" type="ORF">Tsubulata_015054</name>
</gene>
<protein>
    <recommendedName>
        <fullName evidence="14">Cytochrome P450</fullName>
    </recommendedName>
</protein>
<evidence type="ECO:0000313" key="12">
    <source>
        <dbReference type="EMBL" id="KAJ4840802.1"/>
    </source>
</evidence>
<dbReference type="GO" id="GO:0020037">
    <property type="term" value="F:heme binding"/>
    <property type="evidence" value="ECO:0007669"/>
    <property type="project" value="InterPro"/>
</dbReference>
<keyword evidence="9 11" id="KW-0503">Monooxygenase</keyword>
<evidence type="ECO:0008006" key="14">
    <source>
        <dbReference type="Google" id="ProtNLM"/>
    </source>
</evidence>
<evidence type="ECO:0000256" key="11">
    <source>
        <dbReference type="RuleBase" id="RU000461"/>
    </source>
</evidence>
<keyword evidence="7 11" id="KW-0560">Oxidoreductase</keyword>
<name>A0A9Q0G275_9ROSI</name>
<keyword evidence="10" id="KW-0472">Membrane</keyword>
<dbReference type="GO" id="GO:0016705">
    <property type="term" value="F:oxidoreductase activity, acting on paired donors, with incorporation or reduction of molecular oxygen"/>
    <property type="evidence" value="ECO:0007669"/>
    <property type="project" value="InterPro"/>
</dbReference>
<dbReference type="Gene3D" id="1.10.630.10">
    <property type="entry name" value="Cytochrome P450"/>
    <property type="match status" value="1"/>
</dbReference>
<comment type="cofactor">
    <cofactor evidence="1">
        <name>heme</name>
        <dbReference type="ChEBI" id="CHEBI:30413"/>
    </cofactor>
</comment>
<dbReference type="InterPro" id="IPR036396">
    <property type="entry name" value="Cyt_P450_sf"/>
</dbReference>
<keyword evidence="6" id="KW-1133">Transmembrane helix</keyword>
<dbReference type="InterPro" id="IPR050651">
    <property type="entry name" value="Plant_Cytochrome_P450_Monoox"/>
</dbReference>
<sequence length="75" mass="8490">MPFGLGRRGCPGDGLATPVISLTMASSTRCFEWNRVSENRIDMTEKTELTMSKLEALEVMCKPRLNLYKLTCQDF</sequence>
<dbReference type="GO" id="GO:0016020">
    <property type="term" value="C:membrane"/>
    <property type="evidence" value="ECO:0007669"/>
    <property type="project" value="UniProtKB-SubCell"/>
</dbReference>
<reference evidence="12" key="2">
    <citation type="journal article" date="2023" name="Plants (Basel)">
        <title>Annotation of the Turnera subulata (Passifloraceae) Draft Genome Reveals the S-Locus Evolved after the Divergence of Turneroideae from Passifloroideae in a Stepwise Manner.</title>
        <authorList>
            <person name="Henning P.M."/>
            <person name="Roalson E.H."/>
            <person name="Mir W."/>
            <person name="McCubbin A.G."/>
            <person name="Shore J.S."/>
        </authorList>
    </citation>
    <scope>NUCLEOTIDE SEQUENCE</scope>
    <source>
        <strain evidence="12">F60SS</strain>
    </source>
</reference>
<evidence type="ECO:0000256" key="5">
    <source>
        <dbReference type="ARBA" id="ARBA00022723"/>
    </source>
</evidence>
<keyword evidence="13" id="KW-1185">Reference proteome</keyword>
<dbReference type="EMBL" id="JAKUCV010002946">
    <property type="protein sequence ID" value="KAJ4840802.1"/>
    <property type="molecule type" value="Genomic_DNA"/>
</dbReference>
<dbReference type="PANTHER" id="PTHR47947:SF26">
    <property type="entry name" value="CYTOCHROME P450"/>
    <property type="match status" value="1"/>
</dbReference>
<proteinExistence type="inferred from homology"/>
<dbReference type="Pfam" id="PF00067">
    <property type="entry name" value="p450"/>
    <property type="match status" value="1"/>
</dbReference>
<organism evidence="12 13">
    <name type="scientific">Turnera subulata</name>
    <dbReference type="NCBI Taxonomy" id="218843"/>
    <lineage>
        <taxon>Eukaryota</taxon>
        <taxon>Viridiplantae</taxon>
        <taxon>Streptophyta</taxon>
        <taxon>Embryophyta</taxon>
        <taxon>Tracheophyta</taxon>
        <taxon>Spermatophyta</taxon>
        <taxon>Magnoliopsida</taxon>
        <taxon>eudicotyledons</taxon>
        <taxon>Gunneridae</taxon>
        <taxon>Pentapetalae</taxon>
        <taxon>rosids</taxon>
        <taxon>fabids</taxon>
        <taxon>Malpighiales</taxon>
        <taxon>Passifloraceae</taxon>
        <taxon>Turnera</taxon>
    </lineage>
</organism>
<comment type="similarity">
    <text evidence="11">Belongs to the cytochrome P450 family.</text>
</comment>
<keyword evidence="4" id="KW-0812">Transmembrane</keyword>
<evidence type="ECO:0000256" key="4">
    <source>
        <dbReference type="ARBA" id="ARBA00022692"/>
    </source>
</evidence>
<dbReference type="PROSITE" id="PS00086">
    <property type="entry name" value="CYTOCHROME_P450"/>
    <property type="match status" value="1"/>
</dbReference>
<evidence type="ECO:0000256" key="8">
    <source>
        <dbReference type="ARBA" id="ARBA00023004"/>
    </source>
</evidence>
<comment type="subcellular location">
    <subcellularLocation>
        <location evidence="2">Membrane</location>
    </subcellularLocation>
</comment>
<keyword evidence="3 11" id="KW-0349">Heme</keyword>
<evidence type="ECO:0000313" key="13">
    <source>
        <dbReference type="Proteomes" id="UP001141552"/>
    </source>
</evidence>
<keyword evidence="5 11" id="KW-0479">Metal-binding</keyword>
<comment type="caution">
    <text evidence="12">The sequence shown here is derived from an EMBL/GenBank/DDBJ whole genome shotgun (WGS) entry which is preliminary data.</text>
</comment>
<reference evidence="12" key="1">
    <citation type="submission" date="2022-02" db="EMBL/GenBank/DDBJ databases">
        <authorList>
            <person name="Henning P.M."/>
            <person name="McCubbin A.G."/>
            <person name="Shore J.S."/>
        </authorList>
    </citation>
    <scope>NUCLEOTIDE SEQUENCE</scope>
    <source>
        <strain evidence="12">F60SS</strain>
        <tissue evidence="12">Leaves</tissue>
    </source>
</reference>
<dbReference type="AlphaFoldDB" id="A0A9Q0G275"/>
<dbReference type="Proteomes" id="UP001141552">
    <property type="component" value="Unassembled WGS sequence"/>
</dbReference>
<evidence type="ECO:0000256" key="3">
    <source>
        <dbReference type="ARBA" id="ARBA00022617"/>
    </source>
</evidence>
<evidence type="ECO:0000256" key="6">
    <source>
        <dbReference type="ARBA" id="ARBA00022989"/>
    </source>
</evidence>
<dbReference type="GO" id="GO:0004497">
    <property type="term" value="F:monooxygenase activity"/>
    <property type="evidence" value="ECO:0007669"/>
    <property type="project" value="UniProtKB-KW"/>
</dbReference>
<accession>A0A9Q0G275</accession>
<dbReference type="OrthoDB" id="2789670at2759"/>
<evidence type="ECO:0000256" key="9">
    <source>
        <dbReference type="ARBA" id="ARBA00023033"/>
    </source>
</evidence>
<evidence type="ECO:0000256" key="7">
    <source>
        <dbReference type="ARBA" id="ARBA00023002"/>
    </source>
</evidence>
<evidence type="ECO:0000256" key="10">
    <source>
        <dbReference type="ARBA" id="ARBA00023136"/>
    </source>
</evidence>
<evidence type="ECO:0000256" key="2">
    <source>
        <dbReference type="ARBA" id="ARBA00004370"/>
    </source>
</evidence>
<keyword evidence="8 11" id="KW-0408">Iron</keyword>
<dbReference type="InterPro" id="IPR017972">
    <property type="entry name" value="Cyt_P450_CS"/>
</dbReference>